<accession>A0A4Q4ZEY7</accession>
<dbReference type="EMBL" id="SDKM01000012">
    <property type="protein sequence ID" value="RYP86225.1"/>
    <property type="molecule type" value="Genomic_DNA"/>
</dbReference>
<sequence length="345" mass="36397">MRVIKPAALAVLSLGVAIAASLSMSSSATAADGWHVSSVYGYRTVWPGSAGALVARVTVAVPDGVMSVDFETDQAHGSATVFDGRVVLELNQLVDEHGNPLDTPLRLVPPTGEAWATTIGVPAPATTTTLTITSGKQPTSRAAGSKVRMTGTLTADGEPLAGHWVAIADVRVDPNCEDGACGEHYVSRAQGQVDSAGNWQASVPLGWTSNLAASYCRFASSCWDNPNAPAFDLGPKIKTFWAPAISGPTKGRAGRRATFEVRTPAAYSGLPVKLQALRGTGWRTVAVKRVTTSTTVRLVTRLTTGRHRLRAVVPSTRRSWFGTQPWELLAVTAGTSRVTVVRVTR</sequence>
<protein>
    <submittedName>
        <fullName evidence="2">Uncharacterized protein</fullName>
    </submittedName>
</protein>
<comment type="caution">
    <text evidence="2">The sequence shown here is derived from an EMBL/GenBank/DDBJ whole genome shotgun (WGS) entry which is preliminary data.</text>
</comment>
<keyword evidence="1" id="KW-0732">Signal</keyword>
<evidence type="ECO:0000313" key="3">
    <source>
        <dbReference type="Proteomes" id="UP000295198"/>
    </source>
</evidence>
<reference evidence="2 3" key="1">
    <citation type="submission" date="2019-01" db="EMBL/GenBank/DDBJ databases">
        <title>Nocardioides guangzhouensis sp. nov., an actinobacterium isolated from soil.</title>
        <authorList>
            <person name="Fu Y."/>
            <person name="Cai Y."/>
            <person name="Lin Z."/>
            <person name="Chen P."/>
        </authorList>
    </citation>
    <scope>NUCLEOTIDE SEQUENCE [LARGE SCALE GENOMIC DNA]</scope>
    <source>
        <strain evidence="2 3">130</strain>
    </source>
</reference>
<keyword evidence="3" id="KW-1185">Reference proteome</keyword>
<gene>
    <name evidence="2" type="ORF">EKO23_09715</name>
</gene>
<name>A0A4Q4ZEY7_9ACTN</name>
<dbReference type="Proteomes" id="UP000295198">
    <property type="component" value="Unassembled WGS sequence"/>
</dbReference>
<dbReference type="RefSeq" id="WP_134716666.1">
    <property type="nucleotide sequence ID" value="NZ_SDKM01000012.1"/>
</dbReference>
<organism evidence="2 3">
    <name type="scientific">Nocardioides guangzhouensis</name>
    <dbReference type="NCBI Taxonomy" id="2497878"/>
    <lineage>
        <taxon>Bacteria</taxon>
        <taxon>Bacillati</taxon>
        <taxon>Actinomycetota</taxon>
        <taxon>Actinomycetes</taxon>
        <taxon>Propionibacteriales</taxon>
        <taxon>Nocardioidaceae</taxon>
        <taxon>Nocardioides</taxon>
    </lineage>
</organism>
<feature type="chain" id="PRO_5020206380" evidence="1">
    <location>
        <begin position="31"/>
        <end position="345"/>
    </location>
</feature>
<feature type="signal peptide" evidence="1">
    <location>
        <begin position="1"/>
        <end position="30"/>
    </location>
</feature>
<proteinExistence type="predicted"/>
<evidence type="ECO:0000256" key="1">
    <source>
        <dbReference type="SAM" id="SignalP"/>
    </source>
</evidence>
<evidence type="ECO:0000313" key="2">
    <source>
        <dbReference type="EMBL" id="RYP86225.1"/>
    </source>
</evidence>
<dbReference type="AlphaFoldDB" id="A0A4Q4ZEY7"/>